<feature type="region of interest" description="Disordered" evidence="1">
    <location>
        <begin position="1"/>
        <end position="119"/>
    </location>
</feature>
<reference evidence="3 4" key="1">
    <citation type="journal article" date="2005" name="Science">
        <title>Genome of the host-cell transforming parasite Theileria annulata compared with T. parva.</title>
        <authorList>
            <person name="Pain A."/>
            <person name="Renauld H."/>
            <person name="Berriman M."/>
            <person name="Murphy L."/>
            <person name="Yeats C.A."/>
            <person name="Weir W."/>
            <person name="Kerhornou A."/>
            <person name="Aslett M."/>
            <person name="Bishop R."/>
            <person name="Bouchier C."/>
            <person name="Cochet M."/>
            <person name="Coulson R.M.R."/>
            <person name="Cronin A."/>
            <person name="de Villiers E.P."/>
            <person name="Fraser A."/>
            <person name="Fosker N."/>
            <person name="Gardner M."/>
            <person name="Goble A."/>
            <person name="Griffiths-Jones S."/>
            <person name="Harris D.E."/>
            <person name="Katzer F."/>
            <person name="Larke N."/>
            <person name="Lord A."/>
            <person name="Maser P."/>
            <person name="McKellar S."/>
            <person name="Mooney P."/>
            <person name="Morton F."/>
            <person name="Nene V."/>
            <person name="O'Neil S."/>
            <person name="Price C."/>
            <person name="Quail M.A."/>
            <person name="Rabbinowitsch E."/>
            <person name="Rawlings N.D."/>
            <person name="Rutter S."/>
            <person name="Saunders D."/>
            <person name="Seeger K."/>
            <person name="Shah T."/>
            <person name="Squares R."/>
            <person name="Squares S."/>
            <person name="Tivey A."/>
            <person name="Walker A.R."/>
            <person name="Woodward J."/>
            <person name="Dobbelaere D.A.E."/>
            <person name="Langsley G."/>
            <person name="Rajandream M.A."/>
            <person name="McKeever D."/>
            <person name="Shiels B."/>
            <person name="Tait A."/>
            <person name="Barrell B.G."/>
            <person name="Hall N."/>
        </authorList>
    </citation>
    <scope>NUCLEOTIDE SEQUENCE [LARGE SCALE GENOMIC DNA]</scope>
    <source>
        <strain evidence="4">Ankara</strain>
    </source>
</reference>
<feature type="domain" description="Spen paralogue and orthologue SPOC C-terminal" evidence="2">
    <location>
        <begin position="901"/>
        <end position="989"/>
    </location>
</feature>
<feature type="region of interest" description="Disordered" evidence="1">
    <location>
        <begin position="726"/>
        <end position="789"/>
    </location>
</feature>
<dbReference type="Proteomes" id="UP000001950">
    <property type="component" value="Chromosome 1"/>
</dbReference>
<dbReference type="InterPro" id="IPR012921">
    <property type="entry name" value="SPOC_C"/>
</dbReference>
<dbReference type="FunCoup" id="Q4UG67">
    <property type="interactions" value="13"/>
</dbReference>
<dbReference type="OMA" id="PYEIYIV"/>
<dbReference type="STRING" id="5874.Q4UG67"/>
<dbReference type="CDD" id="cd21546">
    <property type="entry name" value="SPOC_FPA-like"/>
    <property type="match status" value="1"/>
</dbReference>
<dbReference type="KEGG" id="tan:TA18925"/>
<dbReference type="OrthoDB" id="2017782at2759"/>
<dbReference type="GeneID" id="3863619"/>
<evidence type="ECO:0000259" key="2">
    <source>
        <dbReference type="Pfam" id="PF07744"/>
    </source>
</evidence>
<dbReference type="VEuPathDB" id="PiroplasmaDB:TA18925"/>
<protein>
    <recommendedName>
        <fullName evidence="2">Spen paralogue and orthologue SPOC C-terminal domain-containing protein</fullName>
    </recommendedName>
</protein>
<feature type="compositionally biased region" description="Low complexity" evidence="1">
    <location>
        <begin position="97"/>
        <end position="119"/>
    </location>
</feature>
<feature type="compositionally biased region" description="Basic and acidic residues" evidence="1">
    <location>
        <begin position="14"/>
        <end position="37"/>
    </location>
</feature>
<name>Q4UG67_THEAN</name>
<accession>Q4UG67</accession>
<dbReference type="GO" id="GO:0003676">
    <property type="term" value="F:nucleic acid binding"/>
    <property type="evidence" value="ECO:0007669"/>
    <property type="project" value="InterPro"/>
</dbReference>
<dbReference type="AlphaFoldDB" id="Q4UG67"/>
<dbReference type="RefSeq" id="XP_954599.1">
    <property type="nucleotide sequence ID" value="XM_949506.1"/>
</dbReference>
<organism evidence="3 4">
    <name type="scientific">Theileria annulata</name>
    <dbReference type="NCBI Taxonomy" id="5874"/>
    <lineage>
        <taxon>Eukaryota</taxon>
        <taxon>Sar</taxon>
        <taxon>Alveolata</taxon>
        <taxon>Apicomplexa</taxon>
        <taxon>Aconoidasida</taxon>
        <taxon>Piroplasmida</taxon>
        <taxon>Theileriidae</taxon>
        <taxon>Theileria</taxon>
    </lineage>
</organism>
<feature type="compositionally biased region" description="Basic and acidic residues" evidence="1">
    <location>
        <begin position="748"/>
        <end position="776"/>
    </location>
</feature>
<proteinExistence type="predicted"/>
<feature type="compositionally biased region" description="Polar residues" evidence="1">
    <location>
        <begin position="842"/>
        <end position="851"/>
    </location>
</feature>
<dbReference type="InterPro" id="IPR035979">
    <property type="entry name" value="RBD_domain_sf"/>
</dbReference>
<sequence length="1010" mass="115383">MPPRKGRTAVKKVSKVENADKLNPDELEKMDLDKVTQDESSPVKSLDANQENLNTASTSDNSEPNVFEVKPPLSTELENPVDTNAVSNDVTSDEVDTNTNTVTDTVNATPNSVDNMDNTNTMDNNYNVNSVDTLNNVNGVDTVDEVNMDVDMEDYAQDLSMSNIPPPPDSDGYGFEDQISSEEIAECLSEIIDSLMDLSKQLEDQDDEEEEGAIREEEVPFERVPEEVNMGNVLLFLNLPPEFDTKRLTETLTKYPTLISNVSFLDKTKLKVFFTSYKGAQETKTKLDSVKLYNRRLQVIFAPDKYTINAPKYLNIPLNLSNNRHGSVNHHHNFVNHQNYPSQQNQFRGFGSNSIIPPPPSVPYTGPPQERFKISFNRYKLVNTTMSQLLTQIFNEGNFEPGSQSLQWDDSSTFYQNQLKFDKLFEKFGLTTRYVMVGKLNDSVFENSTTVHDFLSNFTNSSYTYEIVTLPSSYLSTVSHSGTNTNNTNGVERVENDFNANSTTNVNSTDDEKWLYVVFDKNRDGLNFYNKVCGYVSGGNSETTNGESKRKLLVRYACPLGSLDSLWIGNVCEFCGYFRNEDEVYSFFNNLGNLKHFKLVYESNCIFLTFQSKQTSVKVYNLLNALSPRMVIRLLTSTSSNGSSNGSSSLVERFCTLTTDVDNDSMGLMKEDLVSVDFTVSKSENSFALGQKLLNAIKRRTDSQELIEKLLNTNDVSSILSENSISNRRTHGSYGSYGSYAPRRRERSRYDRRPYRDEYGREPYREKDKNSREHNKYRQRYPISKESRVDRFGRTIRTYDKSRRDEPWKYNYHSGDSDNNLQDKMDPEVRKRSKERGRDPNYNDTPKNSHLNEPYLSDQPVLDQVEMDIDRSESPSTSSVIGGKSGKKLDYCQLLKRGKFICRVGCEFVRGDRAHKLPELLDVNQRANPERLKNYLTKSAELSLWKLSADCKEDNQKYDSLCEYLISKNRVALVQQGPYEIYIVPPQEQYIQMLNTPDSQFMYAYVLSKS</sequence>
<dbReference type="SUPFAM" id="SSF54928">
    <property type="entry name" value="RNA-binding domain, RBD"/>
    <property type="match status" value="1"/>
</dbReference>
<feature type="compositionally biased region" description="Basic residues" evidence="1">
    <location>
        <begin position="1"/>
        <end position="13"/>
    </location>
</feature>
<feature type="compositionally biased region" description="Polar residues" evidence="1">
    <location>
        <begin position="38"/>
        <end position="64"/>
    </location>
</feature>
<dbReference type="InParanoid" id="Q4UG67"/>
<gene>
    <name evidence="3" type="ORF">TA18925</name>
</gene>
<evidence type="ECO:0000256" key="1">
    <source>
        <dbReference type="SAM" id="MobiDB-lite"/>
    </source>
</evidence>
<keyword evidence="4" id="KW-1185">Reference proteome</keyword>
<dbReference type="eggNOG" id="ENOG502QUGT">
    <property type="taxonomic scope" value="Eukaryota"/>
</dbReference>
<dbReference type="EMBL" id="CR940347">
    <property type="protein sequence ID" value="CAI73922.1"/>
    <property type="molecule type" value="Genomic_DNA"/>
</dbReference>
<dbReference type="Pfam" id="PF07744">
    <property type="entry name" value="SPOC"/>
    <property type="match status" value="1"/>
</dbReference>
<feature type="region of interest" description="Disordered" evidence="1">
    <location>
        <begin position="806"/>
        <end position="857"/>
    </location>
</feature>
<evidence type="ECO:0000313" key="3">
    <source>
        <dbReference type="EMBL" id="CAI73922.1"/>
    </source>
</evidence>
<evidence type="ECO:0000313" key="4">
    <source>
        <dbReference type="Proteomes" id="UP000001950"/>
    </source>
</evidence>
<feature type="compositionally biased region" description="Basic and acidic residues" evidence="1">
    <location>
        <begin position="821"/>
        <end position="841"/>
    </location>
</feature>